<comment type="similarity">
    <text evidence="3">Belongs to the polysaccharide lyase 4 family.</text>
</comment>
<dbReference type="GO" id="GO:0005576">
    <property type="term" value="C:extracellular region"/>
    <property type="evidence" value="ECO:0007669"/>
    <property type="project" value="UniProtKB-SubCell"/>
</dbReference>
<evidence type="ECO:0000259" key="9">
    <source>
        <dbReference type="Pfam" id="PF14686"/>
    </source>
</evidence>
<comment type="subcellular location">
    <subcellularLocation>
        <location evidence="2">Secreted</location>
    </subcellularLocation>
</comment>
<dbReference type="Pfam" id="PF06045">
    <property type="entry name" value="Rhamnogal_lyase"/>
    <property type="match status" value="1"/>
</dbReference>
<evidence type="ECO:0000256" key="6">
    <source>
        <dbReference type="ARBA" id="ARBA00022729"/>
    </source>
</evidence>
<evidence type="ECO:0000256" key="7">
    <source>
        <dbReference type="ARBA" id="ARBA00023239"/>
    </source>
</evidence>
<dbReference type="GO" id="GO:0030246">
    <property type="term" value="F:carbohydrate binding"/>
    <property type="evidence" value="ECO:0007669"/>
    <property type="project" value="InterPro"/>
</dbReference>
<dbReference type="RefSeq" id="XP_016498250.1">
    <property type="nucleotide sequence ID" value="XM_016642764.2"/>
</dbReference>
<dbReference type="PANTHER" id="PTHR32018">
    <property type="entry name" value="RHAMNOGALACTURONATE LYASE FAMILY PROTEIN"/>
    <property type="match status" value="1"/>
</dbReference>
<dbReference type="GeneID" id="107816998"/>
<feature type="domain" description="Rhamnogalacturonan lyase" evidence="9">
    <location>
        <begin position="394"/>
        <end position="466"/>
    </location>
</feature>
<dbReference type="InterPro" id="IPR029413">
    <property type="entry name" value="RG-lyase_II"/>
</dbReference>
<dbReference type="Gene3D" id="2.60.40.1120">
    <property type="entry name" value="Carboxypeptidase-like, regulatory domain"/>
    <property type="match status" value="1"/>
</dbReference>
<accession>A0A1S4CAT6</accession>
<dbReference type="EC" id="4.2.2.23" evidence="4"/>
<keyword evidence="6" id="KW-0732">Signal</keyword>
<dbReference type="InterPro" id="IPR013784">
    <property type="entry name" value="Carb-bd-like_fold"/>
</dbReference>
<evidence type="ECO:0000259" key="8">
    <source>
        <dbReference type="Pfam" id="PF14683"/>
    </source>
</evidence>
<evidence type="ECO:0000256" key="1">
    <source>
        <dbReference type="ARBA" id="ARBA00001324"/>
    </source>
</evidence>
<dbReference type="CDD" id="cd10317">
    <property type="entry name" value="RGL4_C"/>
    <property type="match status" value="1"/>
</dbReference>
<evidence type="ECO:0000256" key="4">
    <source>
        <dbReference type="ARBA" id="ARBA00012437"/>
    </source>
</evidence>
<evidence type="ECO:0000313" key="10">
    <source>
        <dbReference type="Proteomes" id="UP000790787"/>
    </source>
</evidence>
<dbReference type="STRING" id="4097.A0A1S4CAT6"/>
<protein>
    <recommendedName>
        <fullName evidence="4">rhamnogalacturonan endolyase</fullName>
        <ecNumber evidence="4">4.2.2.23</ecNumber>
    </recommendedName>
</protein>
<dbReference type="PaxDb" id="4097-A0A1S4CAT6"/>
<dbReference type="SUPFAM" id="SSF49785">
    <property type="entry name" value="Galactose-binding domain-like"/>
    <property type="match status" value="1"/>
</dbReference>
<comment type="catalytic activity">
    <reaction evidence="1">
        <text>Endotype eliminative cleavage of L-alpha-rhamnopyranosyl-(1-&gt;4)-alpha-D-galactopyranosyluronic acid bonds of rhamnogalacturonan I domains in ramified hairy regions of pectin leaving L-rhamnopyranose at the reducing end and 4-deoxy-4,5-unsaturated D-galactopyranosyluronic acid at the non-reducing end.</text>
        <dbReference type="EC" id="4.2.2.23"/>
    </reaction>
</comment>
<name>A0A1S4CAT6_TOBAC</name>
<dbReference type="InterPro" id="IPR051850">
    <property type="entry name" value="Polysacch_Lyase_4"/>
</dbReference>
<reference evidence="10" key="1">
    <citation type="journal article" date="2014" name="Nat. Commun.">
        <title>The tobacco genome sequence and its comparison with those of tomato and potato.</title>
        <authorList>
            <person name="Sierro N."/>
            <person name="Battey J.N."/>
            <person name="Ouadi S."/>
            <person name="Bakaher N."/>
            <person name="Bovet L."/>
            <person name="Willig A."/>
            <person name="Goepfert S."/>
            <person name="Peitsch M.C."/>
            <person name="Ivanov N.V."/>
        </authorList>
    </citation>
    <scope>NUCLEOTIDE SEQUENCE [LARGE SCALE GENOMIC DNA]</scope>
</reference>
<sequence>MCFMIGEMVGKRLQRQTLLWFIIIIQLFSIFTSSRMLHARYTPENDPPVKLHISHHHVIIDNGIVQLTLSNPTGHIAGVSYKGIDNLLEKRFPESRRGYWDTMWKLPEDKDSTFDTFFMTNFQVIAKDDNKVEVSFTKTWNSSADHDLPLNIDKRFVMLRGSSGFYSYGIFERPEGMPALRLDEARIAIKLRQNLFLYMAVSDDRQRVMPTDQDRSTGKVLGFREAVKITHPSNPKLKNEVDDKYQYSSDDKDIKVHGWICNRPHVGFWVITPTNEYRSGGPMKQDLTSHAGATSLATFFSGHYAGPELGVNLKEGEPWKKVFGPVFFYLNSDSGNNHRTLWEDAKTQMFEETAKWPYDFPESKDYPKANERGTISGRLLVDDRYISNDPIFAKSAYIGLALPGDIGSWQKETKGYQFWTQANETGYFKITGIIPGTYNLYSWVPGVIGDYKYNQTLSITQGIDINLGHLIYNPPRNGPTLWEIGIPDRTAAEFFVPDPFPDFTNRVLSNSTQKFRQYGLWDRYTDLYPKEDLVYKVGASDYRNDWFYAHVTRRTEDKEYIPTTWQISFELPTVDPMGTYTLHVALASATYSHLQGRINNPDRRRPNFETPGIGRSNAIARHGIHGLYSLFSFQIPGYELQNGENIIYLKQAKGGSPFNGVMYDYLRLEGPPQ</sequence>
<dbReference type="InterPro" id="IPR008979">
    <property type="entry name" value="Galactose-bd-like_sf"/>
</dbReference>
<dbReference type="OrthoDB" id="2130367at2759"/>
<dbReference type="AlphaFoldDB" id="A0A1S4CAT6"/>
<dbReference type="RefSeq" id="XP_016498250.1">
    <property type="nucleotide sequence ID" value="XM_016642764.1"/>
</dbReference>
<evidence type="ECO:0000256" key="5">
    <source>
        <dbReference type="ARBA" id="ARBA00022525"/>
    </source>
</evidence>
<dbReference type="CDD" id="cd10320">
    <property type="entry name" value="RGL4_N"/>
    <property type="match status" value="1"/>
</dbReference>
<proteinExistence type="inferred from homology"/>
<dbReference type="Pfam" id="PF14683">
    <property type="entry name" value="CBM-like"/>
    <property type="match status" value="1"/>
</dbReference>
<dbReference type="FunFam" id="2.60.40.1120:FF:000033">
    <property type="entry name" value="Rhamnogalacturonate lyase B"/>
    <property type="match status" value="1"/>
</dbReference>
<dbReference type="InterPro" id="IPR014718">
    <property type="entry name" value="GH-type_carb-bd"/>
</dbReference>
<dbReference type="InterPro" id="IPR011013">
    <property type="entry name" value="Gal_mutarotase_sf_dom"/>
</dbReference>
<dbReference type="GO" id="GO:0005975">
    <property type="term" value="P:carbohydrate metabolic process"/>
    <property type="evidence" value="ECO:0007669"/>
    <property type="project" value="InterPro"/>
</dbReference>
<gene>
    <name evidence="11" type="primary">LOC107816998</name>
</gene>
<dbReference type="Gene3D" id="2.60.120.260">
    <property type="entry name" value="Galactose-binding domain-like"/>
    <property type="match status" value="1"/>
</dbReference>
<dbReference type="KEGG" id="nta:107816998"/>
<dbReference type="Pfam" id="PF14686">
    <property type="entry name" value="fn3_3"/>
    <property type="match status" value="1"/>
</dbReference>
<dbReference type="InterPro" id="IPR010325">
    <property type="entry name" value="Rhamnogal_lyase"/>
</dbReference>
<keyword evidence="10" id="KW-1185">Reference proteome</keyword>
<evidence type="ECO:0000313" key="11">
    <source>
        <dbReference type="RefSeq" id="XP_016498250.1"/>
    </source>
</evidence>
<dbReference type="Gene3D" id="2.70.98.10">
    <property type="match status" value="1"/>
</dbReference>
<evidence type="ECO:0000256" key="2">
    <source>
        <dbReference type="ARBA" id="ARBA00004613"/>
    </source>
</evidence>
<dbReference type="GO" id="GO:0102210">
    <property type="term" value="F:rhamnogalacturonan endolyase activity"/>
    <property type="evidence" value="ECO:0007669"/>
    <property type="project" value="UniProtKB-EC"/>
</dbReference>
<reference evidence="11" key="2">
    <citation type="submission" date="2025-08" db="UniProtKB">
        <authorList>
            <consortium name="RefSeq"/>
        </authorList>
    </citation>
    <scope>IDENTIFICATION</scope>
    <source>
        <tissue evidence="11">Leaf</tissue>
    </source>
</reference>
<dbReference type="PANTHER" id="PTHR32018:SF18">
    <property type="entry name" value="RHAMNOGALACTURONAN ENDOLYASE"/>
    <property type="match status" value="1"/>
</dbReference>
<dbReference type="SUPFAM" id="SSF74650">
    <property type="entry name" value="Galactose mutarotase-like"/>
    <property type="match status" value="1"/>
</dbReference>
<dbReference type="OMA" id="QLTHPHN"/>
<evidence type="ECO:0000256" key="3">
    <source>
        <dbReference type="ARBA" id="ARBA00010418"/>
    </source>
</evidence>
<feature type="domain" description="Rhamnogalacturonan lyase" evidence="8">
    <location>
        <begin position="480"/>
        <end position="668"/>
    </location>
</feature>
<dbReference type="CDD" id="cd10316">
    <property type="entry name" value="RGL4_M"/>
    <property type="match status" value="1"/>
</dbReference>
<dbReference type="Proteomes" id="UP000790787">
    <property type="component" value="Chromosome 23"/>
</dbReference>
<organism evidence="10 11">
    <name type="scientific">Nicotiana tabacum</name>
    <name type="common">Common tobacco</name>
    <dbReference type="NCBI Taxonomy" id="4097"/>
    <lineage>
        <taxon>Eukaryota</taxon>
        <taxon>Viridiplantae</taxon>
        <taxon>Streptophyta</taxon>
        <taxon>Embryophyta</taxon>
        <taxon>Tracheophyta</taxon>
        <taxon>Spermatophyta</taxon>
        <taxon>Magnoliopsida</taxon>
        <taxon>eudicotyledons</taxon>
        <taxon>Gunneridae</taxon>
        <taxon>Pentapetalae</taxon>
        <taxon>asterids</taxon>
        <taxon>lamiids</taxon>
        <taxon>Solanales</taxon>
        <taxon>Solanaceae</taxon>
        <taxon>Nicotianoideae</taxon>
        <taxon>Nicotianeae</taxon>
        <taxon>Nicotiana</taxon>
    </lineage>
</organism>
<dbReference type="InterPro" id="IPR029411">
    <property type="entry name" value="RG-lyase_III"/>
</dbReference>
<dbReference type="SUPFAM" id="SSF49452">
    <property type="entry name" value="Starch-binding domain-like"/>
    <property type="match status" value="1"/>
</dbReference>
<keyword evidence="7" id="KW-0456">Lyase</keyword>
<keyword evidence="5" id="KW-0964">Secreted</keyword>